<dbReference type="Proteomes" id="UP000694864">
    <property type="component" value="Chromosome 14"/>
</dbReference>
<keyword evidence="2" id="KW-0336">GPI-anchor</keyword>
<dbReference type="InterPro" id="IPR012946">
    <property type="entry name" value="X8"/>
</dbReference>
<reference evidence="9" key="2">
    <citation type="submission" date="2025-08" db="UniProtKB">
        <authorList>
            <consortium name="RefSeq"/>
        </authorList>
    </citation>
    <scope>IDENTIFICATION</scope>
    <source>
        <tissue evidence="9">Leaf</tissue>
    </source>
</reference>
<dbReference type="PANTHER" id="PTHR31044">
    <property type="entry name" value="BETA-1,3 GLUCANASE"/>
    <property type="match status" value="1"/>
</dbReference>
<accession>A0ABM0VS31</accession>
<organism evidence="8 9">
    <name type="scientific">Camelina sativa</name>
    <name type="common">False flax</name>
    <name type="synonym">Myagrum sativum</name>
    <dbReference type="NCBI Taxonomy" id="90675"/>
    <lineage>
        <taxon>Eukaryota</taxon>
        <taxon>Viridiplantae</taxon>
        <taxon>Streptophyta</taxon>
        <taxon>Embryophyta</taxon>
        <taxon>Tracheophyta</taxon>
        <taxon>Spermatophyta</taxon>
        <taxon>Magnoliopsida</taxon>
        <taxon>eudicotyledons</taxon>
        <taxon>Gunneridae</taxon>
        <taxon>Pentapetalae</taxon>
        <taxon>rosids</taxon>
        <taxon>malvids</taxon>
        <taxon>Brassicales</taxon>
        <taxon>Brassicaceae</taxon>
        <taxon>Camelineae</taxon>
        <taxon>Camelina</taxon>
    </lineage>
</organism>
<proteinExistence type="predicted"/>
<keyword evidence="4" id="KW-0449">Lipoprotein</keyword>
<dbReference type="InterPro" id="IPR044788">
    <property type="entry name" value="X8_dom_prot"/>
</dbReference>
<reference evidence="8" key="1">
    <citation type="journal article" date="2014" name="Nat. Commun.">
        <title>The emerging biofuel crop Camelina sativa retains a highly undifferentiated hexaploid genome structure.</title>
        <authorList>
            <person name="Kagale S."/>
            <person name="Koh C."/>
            <person name="Nixon J."/>
            <person name="Bollina V."/>
            <person name="Clarke W.E."/>
            <person name="Tuteja R."/>
            <person name="Spillane C."/>
            <person name="Robinson S.J."/>
            <person name="Links M.G."/>
            <person name="Clarke C."/>
            <person name="Higgins E.E."/>
            <person name="Huebert T."/>
            <person name="Sharpe A.G."/>
            <person name="Parkin I.A."/>
        </authorList>
    </citation>
    <scope>NUCLEOTIDE SEQUENCE [LARGE SCALE GENOMIC DNA]</scope>
    <source>
        <strain evidence="8">cv. DH55</strain>
    </source>
</reference>
<dbReference type="GeneID" id="104741209"/>
<dbReference type="SMART" id="SM00768">
    <property type="entry name" value="X8"/>
    <property type="match status" value="1"/>
</dbReference>
<feature type="domain" description="X8" evidence="7">
    <location>
        <begin position="20"/>
        <end position="104"/>
    </location>
</feature>
<evidence type="ECO:0000256" key="2">
    <source>
        <dbReference type="ARBA" id="ARBA00022622"/>
    </source>
</evidence>
<evidence type="ECO:0000256" key="3">
    <source>
        <dbReference type="ARBA" id="ARBA00022729"/>
    </source>
</evidence>
<feature type="region of interest" description="Disordered" evidence="5">
    <location>
        <begin position="100"/>
        <end position="181"/>
    </location>
</feature>
<evidence type="ECO:0000256" key="5">
    <source>
        <dbReference type="SAM" id="MobiDB-lite"/>
    </source>
</evidence>
<keyword evidence="2" id="KW-0472">Membrane</keyword>
<keyword evidence="2" id="KW-0325">Glycoprotein</keyword>
<evidence type="ECO:0000256" key="4">
    <source>
        <dbReference type="ARBA" id="ARBA00023288"/>
    </source>
</evidence>
<keyword evidence="3 6" id="KW-0732">Signal</keyword>
<comment type="subcellular location">
    <subcellularLocation>
        <location evidence="1">Cell membrane</location>
        <topology evidence="1">Lipid-anchor</topology>
        <topology evidence="1">GPI-anchor</topology>
    </subcellularLocation>
</comment>
<evidence type="ECO:0000313" key="9">
    <source>
        <dbReference type="RefSeq" id="XP_010460307.1"/>
    </source>
</evidence>
<gene>
    <name evidence="9" type="primary">LOC104741209</name>
</gene>
<feature type="chain" id="PRO_5045507126" evidence="6">
    <location>
        <begin position="20"/>
        <end position="203"/>
    </location>
</feature>
<keyword evidence="8" id="KW-1185">Reference proteome</keyword>
<evidence type="ECO:0000256" key="6">
    <source>
        <dbReference type="SAM" id="SignalP"/>
    </source>
</evidence>
<evidence type="ECO:0000259" key="7">
    <source>
        <dbReference type="SMART" id="SM00768"/>
    </source>
</evidence>
<protein>
    <submittedName>
        <fullName evidence="9">Carbohydrate-binding X8 domain-containing protein-like</fullName>
    </submittedName>
</protein>
<feature type="compositionally biased region" description="Low complexity" evidence="5">
    <location>
        <begin position="100"/>
        <end position="146"/>
    </location>
</feature>
<feature type="signal peptide" evidence="6">
    <location>
        <begin position="1"/>
        <end position="19"/>
    </location>
</feature>
<dbReference type="Gene3D" id="1.20.58.1040">
    <property type="match status" value="1"/>
</dbReference>
<dbReference type="Pfam" id="PF07983">
    <property type="entry name" value="X8"/>
    <property type="match status" value="1"/>
</dbReference>
<dbReference type="PANTHER" id="PTHR31044:SF87">
    <property type="entry name" value="CARBOHYDRATE-BINDING X8 DOMAIN-CONTAINING PROTEIN"/>
    <property type="match status" value="1"/>
</dbReference>
<sequence length="203" mass="20309">MAVLLPLFLLSIMFTYSNAAVCVCKDASEPELQKVIDFACGGGADCTQIQTTGACYQPNTIKNHCDVAVNSYYQKKAPTGATCDFNGAAVISTSPPSTTSSCLSSSSSNGTPTTGNTSTGNSTAGTPGITNPTTGNSTGNSTTSTPTDDRPTSSSLAFPGNTMGPSSSTSGLGGGDPNAGEELSVRSTTIILLATIAAVALKV</sequence>
<evidence type="ECO:0000313" key="8">
    <source>
        <dbReference type="Proteomes" id="UP000694864"/>
    </source>
</evidence>
<dbReference type="RefSeq" id="XP_010460307.1">
    <property type="nucleotide sequence ID" value="XM_010462005.2"/>
</dbReference>
<name>A0ABM0VS31_CAMSA</name>
<evidence type="ECO:0000256" key="1">
    <source>
        <dbReference type="ARBA" id="ARBA00004609"/>
    </source>
</evidence>